<reference evidence="2" key="2">
    <citation type="journal article" date="2015" name="Fish Shellfish Immunol.">
        <title>Early steps in the European eel (Anguilla anguilla)-Vibrio vulnificus interaction in the gills: Role of the RtxA13 toxin.</title>
        <authorList>
            <person name="Callol A."/>
            <person name="Pajuelo D."/>
            <person name="Ebbesson L."/>
            <person name="Teles M."/>
            <person name="MacKenzie S."/>
            <person name="Amaro C."/>
        </authorList>
    </citation>
    <scope>NUCLEOTIDE SEQUENCE</scope>
</reference>
<feature type="region of interest" description="Disordered" evidence="1">
    <location>
        <begin position="1"/>
        <end position="43"/>
    </location>
</feature>
<dbReference type="EMBL" id="GBXM01055301">
    <property type="protein sequence ID" value="JAH53276.1"/>
    <property type="molecule type" value="Transcribed_RNA"/>
</dbReference>
<proteinExistence type="predicted"/>
<evidence type="ECO:0000313" key="2">
    <source>
        <dbReference type="EMBL" id="JAH53276.1"/>
    </source>
</evidence>
<dbReference type="AlphaFoldDB" id="A0A0E9TI82"/>
<protein>
    <submittedName>
        <fullName evidence="2">Uncharacterized protein</fullName>
    </submittedName>
</protein>
<evidence type="ECO:0000256" key="1">
    <source>
        <dbReference type="SAM" id="MobiDB-lite"/>
    </source>
</evidence>
<accession>A0A0E9TI82</accession>
<name>A0A0E9TI82_ANGAN</name>
<reference evidence="2" key="1">
    <citation type="submission" date="2014-11" db="EMBL/GenBank/DDBJ databases">
        <authorList>
            <person name="Amaro Gonzalez C."/>
        </authorList>
    </citation>
    <scope>NUCLEOTIDE SEQUENCE</scope>
</reference>
<sequence>MHVCSRSFLGGYPRRNDTPTNPLSSSYSGDHANESPQSTVFTS</sequence>
<organism evidence="2">
    <name type="scientific">Anguilla anguilla</name>
    <name type="common">European freshwater eel</name>
    <name type="synonym">Muraena anguilla</name>
    <dbReference type="NCBI Taxonomy" id="7936"/>
    <lineage>
        <taxon>Eukaryota</taxon>
        <taxon>Metazoa</taxon>
        <taxon>Chordata</taxon>
        <taxon>Craniata</taxon>
        <taxon>Vertebrata</taxon>
        <taxon>Euteleostomi</taxon>
        <taxon>Actinopterygii</taxon>
        <taxon>Neopterygii</taxon>
        <taxon>Teleostei</taxon>
        <taxon>Anguilliformes</taxon>
        <taxon>Anguillidae</taxon>
        <taxon>Anguilla</taxon>
    </lineage>
</organism>
<feature type="compositionally biased region" description="Polar residues" evidence="1">
    <location>
        <begin position="18"/>
        <end position="43"/>
    </location>
</feature>